<dbReference type="EC" id="5.6.2.3" evidence="1"/>
<reference evidence="3" key="2">
    <citation type="submission" date="2017-10" db="EMBL/GenBank/DDBJ databases">
        <title>Ladona fulva Genome sequencing and assembly.</title>
        <authorList>
            <person name="Murali S."/>
            <person name="Richards S."/>
            <person name="Bandaranaike D."/>
            <person name="Bellair M."/>
            <person name="Blankenburg K."/>
            <person name="Chao H."/>
            <person name="Dinh H."/>
            <person name="Doddapaneni H."/>
            <person name="Dugan-Rocha S."/>
            <person name="Elkadiri S."/>
            <person name="Gnanaolivu R."/>
            <person name="Hernandez B."/>
            <person name="Skinner E."/>
            <person name="Javaid M."/>
            <person name="Lee S."/>
            <person name="Li M."/>
            <person name="Ming W."/>
            <person name="Munidasa M."/>
            <person name="Muniz J."/>
            <person name="Nguyen L."/>
            <person name="Hughes D."/>
            <person name="Osuji N."/>
            <person name="Pu L.-L."/>
            <person name="Puazo M."/>
            <person name="Qu C."/>
            <person name="Quiroz J."/>
            <person name="Raj R."/>
            <person name="Weissenberger G."/>
            <person name="Xin Y."/>
            <person name="Zou X."/>
            <person name="Han Y."/>
            <person name="Worley K."/>
            <person name="Muzny D."/>
            <person name="Gibbs R."/>
        </authorList>
    </citation>
    <scope>NUCLEOTIDE SEQUENCE</scope>
    <source>
        <strain evidence="3">Sampled in the wild</strain>
    </source>
</reference>
<dbReference type="GO" id="GO:0005524">
    <property type="term" value="F:ATP binding"/>
    <property type="evidence" value="ECO:0007669"/>
    <property type="project" value="UniProtKB-KW"/>
</dbReference>
<keyword evidence="4" id="KW-1185">Reference proteome</keyword>
<dbReference type="GO" id="GO:0006310">
    <property type="term" value="P:DNA recombination"/>
    <property type="evidence" value="ECO:0007669"/>
    <property type="project" value="UniProtKB-KW"/>
</dbReference>
<evidence type="ECO:0000256" key="1">
    <source>
        <dbReference type="RuleBase" id="RU363044"/>
    </source>
</evidence>
<sequence>MHMKGLEALDRTMKDLRGNNRIMGGAVVVLAGDFRQTLPVIPRSTPADELNASFKASHIWTKVIKKALTTNMGVRQQGDESSDKFAKQLLCLGEGKFPSDPMAGLRNKLLDQEEAQFLRKEELVEGVLYPVENLEKLETRFGCTLVAEINYQGIKRRIFLPKYLQATEEEIKMYNENGGGDENIASNVNPGAV</sequence>
<proteinExistence type="inferred from homology"/>
<name>A0A8K0KJF5_LADFU</name>
<evidence type="ECO:0000259" key="2">
    <source>
        <dbReference type="Pfam" id="PF05970"/>
    </source>
</evidence>
<protein>
    <recommendedName>
        <fullName evidence="1">ATP-dependent DNA helicase</fullName>
        <ecNumber evidence="1">5.6.2.3</ecNumber>
    </recommendedName>
</protein>
<keyword evidence="1" id="KW-0234">DNA repair</keyword>
<dbReference type="PANTHER" id="PTHR10492:SF90">
    <property type="entry name" value="ATP-DEPENDENT DNA HELICASE"/>
    <property type="match status" value="1"/>
</dbReference>
<comment type="catalytic activity">
    <reaction evidence="1">
        <text>ATP + H2O = ADP + phosphate + H(+)</text>
        <dbReference type="Rhea" id="RHEA:13065"/>
        <dbReference type="ChEBI" id="CHEBI:15377"/>
        <dbReference type="ChEBI" id="CHEBI:15378"/>
        <dbReference type="ChEBI" id="CHEBI:30616"/>
        <dbReference type="ChEBI" id="CHEBI:43474"/>
        <dbReference type="ChEBI" id="CHEBI:456216"/>
        <dbReference type="EC" id="5.6.2.3"/>
    </reaction>
</comment>
<dbReference type="GO" id="GO:0016787">
    <property type="term" value="F:hydrolase activity"/>
    <property type="evidence" value="ECO:0007669"/>
    <property type="project" value="UniProtKB-KW"/>
</dbReference>
<keyword evidence="1" id="KW-0378">Hydrolase</keyword>
<reference evidence="3" key="1">
    <citation type="submission" date="2013-04" db="EMBL/GenBank/DDBJ databases">
        <authorList>
            <person name="Qu J."/>
            <person name="Murali S.C."/>
            <person name="Bandaranaike D."/>
            <person name="Bellair M."/>
            <person name="Blankenburg K."/>
            <person name="Chao H."/>
            <person name="Dinh H."/>
            <person name="Doddapaneni H."/>
            <person name="Downs B."/>
            <person name="Dugan-Rocha S."/>
            <person name="Elkadiri S."/>
            <person name="Gnanaolivu R.D."/>
            <person name="Hernandez B."/>
            <person name="Javaid M."/>
            <person name="Jayaseelan J.C."/>
            <person name="Lee S."/>
            <person name="Li M."/>
            <person name="Ming W."/>
            <person name="Munidasa M."/>
            <person name="Muniz J."/>
            <person name="Nguyen L."/>
            <person name="Ongeri F."/>
            <person name="Osuji N."/>
            <person name="Pu L.-L."/>
            <person name="Puazo M."/>
            <person name="Qu C."/>
            <person name="Quiroz J."/>
            <person name="Raj R."/>
            <person name="Weissenberger G."/>
            <person name="Xin Y."/>
            <person name="Zou X."/>
            <person name="Han Y."/>
            <person name="Richards S."/>
            <person name="Worley K."/>
            <person name="Muzny D."/>
            <person name="Gibbs R."/>
        </authorList>
    </citation>
    <scope>NUCLEOTIDE SEQUENCE</scope>
    <source>
        <strain evidence="3">Sampled in the wild</strain>
    </source>
</reference>
<dbReference type="AlphaFoldDB" id="A0A8K0KJF5"/>
<organism evidence="3 4">
    <name type="scientific">Ladona fulva</name>
    <name type="common">Scarce chaser dragonfly</name>
    <name type="synonym">Libellula fulva</name>
    <dbReference type="NCBI Taxonomy" id="123851"/>
    <lineage>
        <taxon>Eukaryota</taxon>
        <taxon>Metazoa</taxon>
        <taxon>Ecdysozoa</taxon>
        <taxon>Arthropoda</taxon>
        <taxon>Hexapoda</taxon>
        <taxon>Insecta</taxon>
        <taxon>Pterygota</taxon>
        <taxon>Palaeoptera</taxon>
        <taxon>Odonata</taxon>
        <taxon>Epiprocta</taxon>
        <taxon>Anisoptera</taxon>
        <taxon>Libelluloidea</taxon>
        <taxon>Libellulidae</taxon>
        <taxon>Ladona</taxon>
    </lineage>
</organism>
<comment type="cofactor">
    <cofactor evidence="1">
        <name>Mg(2+)</name>
        <dbReference type="ChEBI" id="CHEBI:18420"/>
    </cofactor>
</comment>
<keyword evidence="1" id="KW-0233">DNA recombination</keyword>
<accession>A0A8K0KJF5</accession>
<dbReference type="Proteomes" id="UP000792457">
    <property type="component" value="Unassembled WGS sequence"/>
</dbReference>
<dbReference type="PANTHER" id="PTHR10492">
    <property type="match status" value="1"/>
</dbReference>
<keyword evidence="1" id="KW-0227">DNA damage</keyword>
<keyword evidence="1" id="KW-0067">ATP-binding</keyword>
<comment type="similarity">
    <text evidence="1">Belongs to the helicase family.</text>
</comment>
<keyword evidence="1" id="KW-0347">Helicase</keyword>
<keyword evidence="1" id="KW-0547">Nucleotide-binding</keyword>
<evidence type="ECO:0000313" key="4">
    <source>
        <dbReference type="Proteomes" id="UP000792457"/>
    </source>
</evidence>
<dbReference type="GO" id="GO:0043139">
    <property type="term" value="F:5'-3' DNA helicase activity"/>
    <property type="evidence" value="ECO:0007669"/>
    <property type="project" value="UniProtKB-EC"/>
</dbReference>
<comment type="caution">
    <text evidence="3">The sequence shown here is derived from an EMBL/GenBank/DDBJ whole genome shotgun (WGS) entry which is preliminary data.</text>
</comment>
<dbReference type="InterPro" id="IPR010285">
    <property type="entry name" value="DNA_helicase_pif1-like_DEAD"/>
</dbReference>
<dbReference type="Pfam" id="PF05970">
    <property type="entry name" value="PIF1"/>
    <property type="match status" value="1"/>
</dbReference>
<evidence type="ECO:0000313" key="3">
    <source>
        <dbReference type="EMBL" id="KAG8235349.1"/>
    </source>
</evidence>
<dbReference type="GO" id="GO:0006281">
    <property type="term" value="P:DNA repair"/>
    <property type="evidence" value="ECO:0007669"/>
    <property type="project" value="UniProtKB-KW"/>
</dbReference>
<dbReference type="EMBL" id="KZ308900">
    <property type="protein sequence ID" value="KAG8235349.1"/>
    <property type="molecule type" value="Genomic_DNA"/>
</dbReference>
<dbReference type="OrthoDB" id="272985at2759"/>
<gene>
    <name evidence="3" type="ORF">J437_LFUL015858</name>
</gene>
<feature type="domain" description="DNA helicase Pif1-like DEAD-box helicase" evidence="2">
    <location>
        <begin position="2"/>
        <end position="99"/>
    </location>
</feature>
<dbReference type="GO" id="GO:0000723">
    <property type="term" value="P:telomere maintenance"/>
    <property type="evidence" value="ECO:0007669"/>
    <property type="project" value="InterPro"/>
</dbReference>